<dbReference type="OrthoDB" id="5780350at2759"/>
<proteinExistence type="predicted"/>
<reference evidence="2" key="1">
    <citation type="journal article" date="2008" name="Nat. Genet.">
        <title>The Pristionchus pacificus genome provides a unique perspective on nematode lifestyle and parasitism.</title>
        <authorList>
            <person name="Dieterich C."/>
            <person name="Clifton S.W."/>
            <person name="Schuster L.N."/>
            <person name="Chinwalla A."/>
            <person name="Delehaunty K."/>
            <person name="Dinkelacker I."/>
            <person name="Fulton L."/>
            <person name="Fulton R."/>
            <person name="Godfrey J."/>
            <person name="Minx P."/>
            <person name="Mitreva M."/>
            <person name="Roeseler W."/>
            <person name="Tian H."/>
            <person name="Witte H."/>
            <person name="Yang S.P."/>
            <person name="Wilson R.K."/>
            <person name="Sommer R.J."/>
        </authorList>
    </citation>
    <scope>NUCLEOTIDE SEQUENCE [LARGE SCALE GENOMIC DNA]</scope>
    <source>
        <strain evidence="2">PS312</strain>
    </source>
</reference>
<keyword evidence="2" id="KW-1185">Reference proteome</keyword>
<dbReference type="EnsemblMetazoa" id="PPA18599.1">
    <property type="protein sequence ID" value="PPA18599.1"/>
    <property type="gene ID" value="WBGene00108153"/>
</dbReference>
<name>A0A2A6CJP8_PRIPA</name>
<protein>
    <submittedName>
        <fullName evidence="1">G protein-coupled receptor</fullName>
    </submittedName>
</protein>
<accession>A0A8R1YGH1</accession>
<reference evidence="1" key="2">
    <citation type="submission" date="2022-06" db="UniProtKB">
        <authorList>
            <consortium name="EnsemblMetazoa"/>
        </authorList>
    </citation>
    <scope>IDENTIFICATION</scope>
    <source>
        <strain evidence="1">PS312</strain>
    </source>
</reference>
<organism evidence="1 2">
    <name type="scientific">Pristionchus pacificus</name>
    <name type="common">Parasitic nematode worm</name>
    <dbReference type="NCBI Taxonomy" id="54126"/>
    <lineage>
        <taxon>Eukaryota</taxon>
        <taxon>Metazoa</taxon>
        <taxon>Ecdysozoa</taxon>
        <taxon>Nematoda</taxon>
        <taxon>Chromadorea</taxon>
        <taxon>Rhabditida</taxon>
        <taxon>Rhabditina</taxon>
        <taxon>Diplogasteromorpha</taxon>
        <taxon>Diplogasteroidea</taxon>
        <taxon>Neodiplogasteridae</taxon>
        <taxon>Pristionchus</taxon>
    </lineage>
</organism>
<evidence type="ECO:0000313" key="1">
    <source>
        <dbReference type="EnsemblMetazoa" id="PPA18599.1"/>
    </source>
</evidence>
<dbReference type="PANTHER" id="PTHR22943:SF248">
    <property type="entry name" value="SEVEN TM RECEPTOR"/>
    <property type="match status" value="1"/>
</dbReference>
<dbReference type="AlphaFoldDB" id="A0A2A6CJP8"/>
<dbReference type="PANTHER" id="PTHR22943">
    <property type="entry name" value="7-TRANSMEMBRANE DOMAIN RECEPTOR C.ELEGANS"/>
    <property type="match status" value="1"/>
</dbReference>
<dbReference type="InterPro" id="IPR019429">
    <property type="entry name" value="7TM_GPCR_serpentine_rcpt_Sri"/>
</dbReference>
<evidence type="ECO:0000313" key="2">
    <source>
        <dbReference type="Proteomes" id="UP000005239"/>
    </source>
</evidence>
<accession>A0A2A6CJP8</accession>
<sequence length="467" mass="52230">MRRLESVPTLDEVGDTRRVAQADGRGFSKLEVEESGGERRPPVIFFVSKTNPILQVGYYRFLLLIFAAVDVLISLVHLTLVPAIHMTSFGYIYFGYHFIHASTAVGVWASLIWVLLFYQTFVLLAFHYVYRYVMLCRPAWISVFSRRPWRNWLAAMAAADVVFVGGILLACFAGLLPTEISRNAFAPVLMKVYNIDLNAANKPGYLGIVYWIINEKGKKQWITWNIAVIGWVIVLFFSTALIMIICIFKISKASPGNKTTAETATIIPCFTSYTPLGMLFLVPLTGISFGGVGTVLIMSTALFPMIDPYIVIFLITGFIFPREYVQMPNISLHPRWLTAMPVYEHAMGAGTVAVSSLAFYLMITKTRTEARSFTKYLMLLQVEELQVSITLVDINIGFLFCPVSLHPAPGGLCFGLICTWLGFSGRVGNTIYAFTIILSVISVIYCFHYKYVTIRRMTNGDSGSVAD</sequence>
<dbReference type="Pfam" id="PF10327">
    <property type="entry name" value="7TM_GPCR_Sri"/>
    <property type="match status" value="1"/>
</dbReference>
<dbReference type="InterPro" id="IPR019428">
    <property type="entry name" value="7TM_GPCR_serpentine_rcpt_Str"/>
</dbReference>
<dbReference type="Pfam" id="PF10326">
    <property type="entry name" value="7TM_GPCR_Str"/>
    <property type="match status" value="1"/>
</dbReference>
<gene>
    <name evidence="1" type="primary">WBGene00108153</name>
</gene>
<dbReference type="Proteomes" id="UP000005239">
    <property type="component" value="Unassembled WGS sequence"/>
</dbReference>